<dbReference type="RefSeq" id="WP_349298825.1">
    <property type="nucleotide sequence ID" value="NZ_JBEDNQ010000005.1"/>
</dbReference>
<dbReference type="EMBL" id="JBEDNQ010000005">
    <property type="protein sequence ID" value="MEQ3551755.1"/>
    <property type="molecule type" value="Genomic_DNA"/>
</dbReference>
<evidence type="ECO:0000313" key="2">
    <source>
        <dbReference type="EMBL" id="MEQ3551755.1"/>
    </source>
</evidence>
<keyword evidence="3" id="KW-1185">Reference proteome</keyword>
<feature type="domain" description="Protein CR006 P-loop" evidence="1">
    <location>
        <begin position="195"/>
        <end position="498"/>
    </location>
</feature>
<dbReference type="Gene3D" id="3.40.50.300">
    <property type="entry name" value="P-loop containing nucleotide triphosphate hydrolases"/>
    <property type="match status" value="1"/>
</dbReference>
<dbReference type="Proteomes" id="UP001494902">
    <property type="component" value="Unassembled WGS sequence"/>
</dbReference>
<dbReference type="SUPFAM" id="SSF52540">
    <property type="entry name" value="P-loop containing nucleoside triphosphate hydrolases"/>
    <property type="match status" value="1"/>
</dbReference>
<comment type="caution">
    <text evidence="2">The sequence shown here is derived from an EMBL/GenBank/DDBJ whole genome shotgun (WGS) entry which is preliminary data.</text>
</comment>
<dbReference type="Pfam" id="PF13166">
    <property type="entry name" value="AAA_13"/>
    <property type="match status" value="1"/>
</dbReference>
<name>A0ABV1KBA2_9PSEU</name>
<proteinExistence type="predicted"/>
<accession>A0ABV1KBA2</accession>
<evidence type="ECO:0000259" key="1">
    <source>
        <dbReference type="Pfam" id="PF13166"/>
    </source>
</evidence>
<gene>
    <name evidence="2" type="ORF">WIS52_14875</name>
</gene>
<dbReference type="InterPro" id="IPR027417">
    <property type="entry name" value="P-loop_NTPase"/>
</dbReference>
<sequence>MKKLSIVLENCHGIRSLKTVISYRKSRSAAIYAPNGTMKTSFARTFQDLATNEDTRDNMFPDRVTRREIKDQDDNAIEPSDVVVILSYDEDLGPTEATSTLLVNADLRREYEVLHRELIEARDELAAALTTQAGTRRDVVHEVAATFTAETDGFFHALARIHDEVAAQTGAPYAEVPYDVVFNEKVLPLLDKPEFQTALADYINRLNDLLDESRYFDRETFSYYNATTVTKSLADNGFFAAQHALLLRDGDGEAVEVTDKAQLEQLIGDEKKKIADDGTLRKKMEAIEKALNKNVDVRAFQRYIAEHPELLSELSNVALFRERVWKSYIKSHEELYVRVVQCYRNAEDRKREIEAQAAREQTQWEHVIDLFNKRFFVPFHLNAHNRDQVVLGQEPILKLGFEFDDGVERRVVERQDLLQVLSNGEKKALYILNVLFEVEARRNSERDTLFVIDDIADSFDYKNKYAIIQYLKEMAGQPNFRLMILTHNFDFFRTVESRNVVGYSNCLTAQRNSDGVTVAPASGIKNPFIKDFKGEFYDHPMKRIACIPFIRNILEYTKGETDADYLRLTSLLHWKSDTGSIKQMDLDETFQRVFGNAGSWGSNEEPVFDLILAQAAAALTADEGINFENKIVLSIAIRLVAEQHMVAAIADPTVLAGIDAHQTQALYARYRADGLGDDESRRVLDSVVLMTPENIHVNSFMYEPIIDMSDMHLRELFRDVSTL</sequence>
<evidence type="ECO:0000313" key="3">
    <source>
        <dbReference type="Proteomes" id="UP001494902"/>
    </source>
</evidence>
<dbReference type="InterPro" id="IPR026866">
    <property type="entry name" value="CR006_AAA"/>
</dbReference>
<organism evidence="2 3">
    <name type="scientific">Pseudonocardia nematodicida</name>
    <dbReference type="NCBI Taxonomy" id="1206997"/>
    <lineage>
        <taxon>Bacteria</taxon>
        <taxon>Bacillati</taxon>
        <taxon>Actinomycetota</taxon>
        <taxon>Actinomycetes</taxon>
        <taxon>Pseudonocardiales</taxon>
        <taxon>Pseudonocardiaceae</taxon>
        <taxon>Pseudonocardia</taxon>
    </lineage>
</organism>
<reference evidence="2 3" key="1">
    <citation type="submission" date="2024-03" db="EMBL/GenBank/DDBJ databases">
        <title>Draft genome sequence of Pseudonocardia nematodicida JCM 31783.</title>
        <authorList>
            <person name="Butdee W."/>
            <person name="Duangmal K."/>
        </authorList>
    </citation>
    <scope>NUCLEOTIDE SEQUENCE [LARGE SCALE GENOMIC DNA]</scope>
    <source>
        <strain evidence="2 3">JCM 31783</strain>
    </source>
</reference>
<protein>
    <submittedName>
        <fullName evidence="2">AAA family ATPase</fullName>
    </submittedName>
</protein>